<dbReference type="HAMAP" id="MF_01925">
    <property type="entry name" value="P5C_reductase"/>
    <property type="match status" value="1"/>
</dbReference>
<dbReference type="NCBIfam" id="TIGR00112">
    <property type="entry name" value="proC"/>
    <property type="match status" value="1"/>
</dbReference>
<keyword evidence="4" id="KW-0641">Proline biosynthesis</keyword>
<dbReference type="InterPro" id="IPR008927">
    <property type="entry name" value="6-PGluconate_DH-like_C_sf"/>
</dbReference>
<dbReference type="InterPro" id="IPR036291">
    <property type="entry name" value="NAD(P)-bd_dom_sf"/>
</dbReference>
<gene>
    <name evidence="4" type="primary">proC</name>
    <name evidence="8" type="ORF">SAMN04489714_0697</name>
</gene>
<comment type="similarity">
    <text evidence="1 4">Belongs to the pyrroline-5-carboxylate reductase family.</text>
</comment>
<dbReference type="PANTHER" id="PTHR11645">
    <property type="entry name" value="PYRROLINE-5-CARBOXYLATE REDUCTASE"/>
    <property type="match status" value="1"/>
</dbReference>
<dbReference type="EC" id="1.5.1.2" evidence="4 5"/>
<evidence type="ECO:0000256" key="3">
    <source>
        <dbReference type="ARBA" id="ARBA00023002"/>
    </source>
</evidence>
<comment type="catalytic activity">
    <reaction evidence="4">
        <text>L-proline + NADP(+) = (S)-1-pyrroline-5-carboxylate + NADPH + 2 H(+)</text>
        <dbReference type="Rhea" id="RHEA:14109"/>
        <dbReference type="ChEBI" id="CHEBI:15378"/>
        <dbReference type="ChEBI" id="CHEBI:17388"/>
        <dbReference type="ChEBI" id="CHEBI:57783"/>
        <dbReference type="ChEBI" id="CHEBI:58349"/>
        <dbReference type="ChEBI" id="CHEBI:60039"/>
        <dbReference type="EC" id="1.5.1.2"/>
    </reaction>
</comment>
<dbReference type="PIRSF" id="PIRSF000193">
    <property type="entry name" value="Pyrrol-5-carb_rd"/>
    <property type="match status" value="1"/>
</dbReference>
<evidence type="ECO:0000256" key="5">
    <source>
        <dbReference type="NCBIfam" id="TIGR00112"/>
    </source>
</evidence>
<dbReference type="RefSeq" id="WP_092648413.1">
    <property type="nucleotide sequence ID" value="NZ_LT629792.1"/>
</dbReference>
<dbReference type="Gene3D" id="1.10.3730.10">
    <property type="entry name" value="ProC C-terminal domain-like"/>
    <property type="match status" value="1"/>
</dbReference>
<dbReference type="InterPro" id="IPR028939">
    <property type="entry name" value="P5C_Rdtase_cat_N"/>
</dbReference>
<proteinExistence type="inferred from homology"/>
<feature type="domain" description="Pyrroline-5-carboxylate reductase dimerisation" evidence="7">
    <location>
        <begin position="167"/>
        <end position="274"/>
    </location>
</feature>
<dbReference type="PANTHER" id="PTHR11645:SF0">
    <property type="entry name" value="PYRROLINE-5-CARBOXYLATE REDUCTASE 3"/>
    <property type="match status" value="1"/>
</dbReference>
<comment type="catalytic activity">
    <reaction evidence="4">
        <text>L-proline + NAD(+) = (S)-1-pyrroline-5-carboxylate + NADH + 2 H(+)</text>
        <dbReference type="Rhea" id="RHEA:14105"/>
        <dbReference type="ChEBI" id="CHEBI:15378"/>
        <dbReference type="ChEBI" id="CHEBI:17388"/>
        <dbReference type="ChEBI" id="CHEBI:57540"/>
        <dbReference type="ChEBI" id="CHEBI:57945"/>
        <dbReference type="ChEBI" id="CHEBI:60039"/>
        <dbReference type="EC" id="1.5.1.2"/>
    </reaction>
</comment>
<keyword evidence="9" id="KW-1185">Reference proteome</keyword>
<comment type="subcellular location">
    <subcellularLocation>
        <location evidence="4">Cytoplasm</location>
    </subcellularLocation>
</comment>
<feature type="domain" description="Pyrroline-5-carboxylate reductase catalytic N-terminal" evidence="6">
    <location>
        <begin position="2"/>
        <end position="80"/>
    </location>
</feature>
<organism evidence="8 9">
    <name type="scientific">Schaalia radingae</name>
    <dbReference type="NCBI Taxonomy" id="131110"/>
    <lineage>
        <taxon>Bacteria</taxon>
        <taxon>Bacillati</taxon>
        <taxon>Actinomycetota</taxon>
        <taxon>Actinomycetes</taxon>
        <taxon>Actinomycetales</taxon>
        <taxon>Actinomycetaceae</taxon>
        <taxon>Schaalia</taxon>
    </lineage>
</organism>
<keyword evidence="3 4" id="KW-0560">Oxidoreductase</keyword>
<sequence length="275" mass="27540">MRIGFVGSGSMAGAIARGAAHSEAIDSLMFSDTGSGRAAALADELGGQSATNERIAAECDIVVLAVKPYAIREVCIALAPTIAERGGVCVASLAAGTPIDTLSAALGDVPIVRVMPNVNAQIGQSMSALCANKAASTTAASFTTNGTYLDAVRALMNAVGTTLVIDEDKFAVFSALAGCSPAWVFQIIEALARAGVKYGLSKSQATTIAAQAVAGSASLVLDRAEDGIVPAQLIDQVCSPGGTTIAGLLASEEAGLSNALVAAVDAAVQRDGELR</sequence>
<comment type="pathway">
    <text evidence="4">Amino-acid biosynthesis; L-proline biosynthesis; L-proline from L-glutamate 5-semialdehyde: step 1/1.</text>
</comment>
<protein>
    <recommendedName>
        <fullName evidence="4 5">Pyrroline-5-carboxylate reductase</fullName>
        <shortName evidence="4">P5C reductase</shortName>
        <shortName evidence="4">P5CR</shortName>
        <ecNumber evidence="4 5">1.5.1.2</ecNumber>
    </recommendedName>
    <alternativeName>
        <fullName evidence="4">PCA reductase</fullName>
    </alternativeName>
</protein>
<dbReference type="SUPFAM" id="SSF51735">
    <property type="entry name" value="NAD(P)-binding Rossmann-fold domains"/>
    <property type="match status" value="1"/>
</dbReference>
<keyword evidence="2 4" id="KW-0521">NADP</keyword>
<comment type="function">
    <text evidence="4">Catalyzes the reduction of 1-pyrroline-5-carboxylate (PCA) to L-proline.</text>
</comment>
<dbReference type="InterPro" id="IPR000304">
    <property type="entry name" value="Pyrroline-COOH_reductase"/>
</dbReference>
<dbReference type="Gene3D" id="3.40.50.720">
    <property type="entry name" value="NAD(P)-binding Rossmann-like Domain"/>
    <property type="match status" value="1"/>
</dbReference>
<dbReference type="Proteomes" id="UP000198976">
    <property type="component" value="Chromosome I"/>
</dbReference>
<reference evidence="8 9" key="1">
    <citation type="submission" date="2016-10" db="EMBL/GenBank/DDBJ databases">
        <authorList>
            <person name="Varghese N."/>
            <person name="Submissions S."/>
        </authorList>
    </citation>
    <scope>NUCLEOTIDE SEQUENCE [LARGE SCALE GENOMIC DNA]</scope>
    <source>
        <strain evidence="8 9">DSM 9169</strain>
    </source>
</reference>
<keyword evidence="4" id="KW-0028">Amino-acid biosynthesis</keyword>
<dbReference type="Pfam" id="PF14748">
    <property type="entry name" value="P5CR_dimer"/>
    <property type="match status" value="1"/>
</dbReference>
<evidence type="ECO:0000259" key="6">
    <source>
        <dbReference type="Pfam" id="PF03807"/>
    </source>
</evidence>
<evidence type="ECO:0000259" key="7">
    <source>
        <dbReference type="Pfam" id="PF14748"/>
    </source>
</evidence>
<keyword evidence="4" id="KW-0963">Cytoplasm</keyword>
<dbReference type="EMBL" id="LT629792">
    <property type="protein sequence ID" value="SDT89917.1"/>
    <property type="molecule type" value="Genomic_DNA"/>
</dbReference>
<evidence type="ECO:0000313" key="8">
    <source>
        <dbReference type="EMBL" id="SDT89917.1"/>
    </source>
</evidence>
<evidence type="ECO:0000256" key="1">
    <source>
        <dbReference type="ARBA" id="ARBA00005525"/>
    </source>
</evidence>
<dbReference type="SUPFAM" id="SSF48179">
    <property type="entry name" value="6-phosphogluconate dehydrogenase C-terminal domain-like"/>
    <property type="match status" value="1"/>
</dbReference>
<evidence type="ECO:0000256" key="2">
    <source>
        <dbReference type="ARBA" id="ARBA00022857"/>
    </source>
</evidence>
<dbReference type="InterPro" id="IPR029036">
    <property type="entry name" value="P5CR_dimer"/>
</dbReference>
<evidence type="ECO:0000313" key="9">
    <source>
        <dbReference type="Proteomes" id="UP000198976"/>
    </source>
</evidence>
<name>A0ABY0V6C4_9ACTO</name>
<accession>A0ABY0V6C4</accession>
<evidence type="ECO:0000256" key="4">
    <source>
        <dbReference type="HAMAP-Rule" id="MF_01925"/>
    </source>
</evidence>
<dbReference type="Pfam" id="PF03807">
    <property type="entry name" value="F420_oxidored"/>
    <property type="match status" value="1"/>
</dbReference>